<dbReference type="InterPro" id="IPR003329">
    <property type="entry name" value="Cytidylyl_trans"/>
</dbReference>
<dbReference type="Proteomes" id="UP000217144">
    <property type="component" value="Chromosome"/>
</dbReference>
<protein>
    <submittedName>
        <fullName evidence="1">N-acylneuraminate cytidylyltransferase</fullName>
    </submittedName>
</protein>
<dbReference type="PANTHER" id="PTHR21485">
    <property type="entry name" value="HAD SUPERFAMILY MEMBERS CMAS AND KDSC"/>
    <property type="match status" value="1"/>
</dbReference>
<gene>
    <name evidence="1" type="ORF">A1s21148_00255</name>
</gene>
<dbReference type="InterPro" id="IPR029044">
    <property type="entry name" value="Nucleotide-diphossugar_trans"/>
</dbReference>
<reference evidence="1 2" key="1">
    <citation type="submission" date="2016-07" db="EMBL/GenBank/DDBJ databases">
        <title>High microdiversification within the ubiquitous acI lineage of Actinobacteria.</title>
        <authorList>
            <person name="Neuenschwander S.M."/>
            <person name="Salcher M."/>
            <person name="Ghai R."/>
            <person name="Pernthaler J."/>
        </authorList>
    </citation>
    <scope>NUCLEOTIDE SEQUENCE [LARGE SCALE GENOMIC DNA]</scope>
    <source>
        <strain evidence="1">MMS-21-148</strain>
    </source>
</reference>
<dbReference type="KEGG" id="plan:A1s21148_00255"/>
<accession>A0AAC9YQ24</accession>
<dbReference type="GO" id="GO:0008781">
    <property type="term" value="F:N-acylneuraminate cytidylyltransferase activity"/>
    <property type="evidence" value="ECO:0007669"/>
    <property type="project" value="TreeGrafter"/>
</dbReference>
<dbReference type="InterPro" id="IPR050793">
    <property type="entry name" value="CMP-NeuNAc_synthase"/>
</dbReference>
<organism evidence="1 2">
    <name type="scientific">Candidatus Planktophila lacus</name>
    <dbReference type="NCBI Taxonomy" id="1884913"/>
    <lineage>
        <taxon>Bacteria</taxon>
        <taxon>Bacillati</taxon>
        <taxon>Actinomycetota</taxon>
        <taxon>Actinomycetes</taxon>
        <taxon>Candidatus Nanopelagicales</taxon>
        <taxon>Candidatus Nanopelagicaceae</taxon>
        <taxon>Candidatus Planktophila</taxon>
    </lineage>
</organism>
<name>A0AAC9YQ24_9ACTN</name>
<dbReference type="EMBL" id="CP016769">
    <property type="protein sequence ID" value="ASY10020.1"/>
    <property type="molecule type" value="Genomic_DNA"/>
</dbReference>
<dbReference type="Gene3D" id="3.90.550.10">
    <property type="entry name" value="Spore Coat Polysaccharide Biosynthesis Protein SpsA, Chain A"/>
    <property type="match status" value="1"/>
</dbReference>
<dbReference type="SUPFAM" id="SSF53448">
    <property type="entry name" value="Nucleotide-diphospho-sugar transferases"/>
    <property type="match status" value="1"/>
</dbReference>
<keyword evidence="2" id="KW-1185">Reference proteome</keyword>
<dbReference type="AlphaFoldDB" id="A0AAC9YQ24"/>
<dbReference type="RefSeq" id="WP_095670505.1">
    <property type="nucleotide sequence ID" value="NZ_CP016769.1"/>
</dbReference>
<dbReference type="PANTHER" id="PTHR21485:SF6">
    <property type="entry name" value="N-ACYLNEURAMINATE CYTIDYLYLTRANSFERASE-RELATED"/>
    <property type="match status" value="1"/>
</dbReference>
<keyword evidence="1" id="KW-0548">Nucleotidyltransferase</keyword>
<evidence type="ECO:0000313" key="1">
    <source>
        <dbReference type="EMBL" id="ASY10020.1"/>
    </source>
</evidence>
<proteinExistence type="predicted"/>
<keyword evidence="1" id="KW-0808">Transferase</keyword>
<dbReference type="Pfam" id="PF02348">
    <property type="entry name" value="CTP_transf_3"/>
    <property type="match status" value="1"/>
</dbReference>
<evidence type="ECO:0000313" key="2">
    <source>
        <dbReference type="Proteomes" id="UP000217144"/>
    </source>
</evidence>
<dbReference type="CDD" id="cd02513">
    <property type="entry name" value="CMP-NeuAc_Synthase"/>
    <property type="match status" value="1"/>
</dbReference>
<sequence>MKEAMASTVGLIPARGGSKGIVNKNLRLLDGVPLIAHAIKAGLESNLDRVIVMTDSLEIQQVALNYGAECPVLRPEDTATDTAHMFLVYKFAMEFLKSRNELPHSFCALLPTTPLRKVSQINETVEKIQSGNFDWVFTVNEIEHHPYRAMQVIKNETIIPFNQIDAHTLWSNRQELPRVVRFNGGTMCGLAKHALMNQEYNIDGLNTFQTRVGYVDISQEDAYDIDTEFDLEIVSSILKRRS</sequence>